<name>A0ABN8QX90_9CNID</name>
<proteinExistence type="predicted"/>
<keyword evidence="9" id="KW-0807">Transducer</keyword>
<dbReference type="PROSITE" id="PS50262">
    <property type="entry name" value="G_PROTEIN_RECEP_F1_2"/>
    <property type="match status" value="1"/>
</dbReference>
<dbReference type="PANTHER" id="PTHR24246">
    <property type="entry name" value="OLFACTORY RECEPTOR AND ADENOSINE RECEPTOR"/>
    <property type="match status" value="1"/>
</dbReference>
<feature type="transmembrane region" description="Helical" evidence="10">
    <location>
        <begin position="122"/>
        <end position="145"/>
    </location>
</feature>
<sequence>MSTNETKNIWFAVWLTEFLLMFIINAFTLIILARTLQLRKRSTYLIINLTVADLLIAAVSGPETILFFIRNKRPNKGFGILYSIISDMCWIASLGNLVLISLERLHATLYPFRHYCLVGKRIYYKIIIFSWLGALTLACVPHIIRMNDSALADGYPWIIYIFLTLTVLTTSNVIIISKFIRRPHVRQLGSVMAAERKLSVTLFIVISAASILTLLPYVIIICISIISDRYLWIKFTPTKIASAFYHLNSILNPVIYAIRLPEFRRAMKELFCKNTSYLVRRVQPIELQAM</sequence>
<feature type="transmembrane region" description="Helical" evidence="10">
    <location>
        <begin position="157"/>
        <end position="180"/>
    </location>
</feature>
<keyword evidence="8" id="KW-0325">Glycoprotein</keyword>
<keyword evidence="4 10" id="KW-1133">Transmembrane helix</keyword>
<gene>
    <name evidence="12" type="ORF">PEVE_00007962</name>
</gene>
<keyword evidence="5" id="KW-0297">G-protein coupled receptor</keyword>
<evidence type="ECO:0000256" key="5">
    <source>
        <dbReference type="ARBA" id="ARBA00023040"/>
    </source>
</evidence>
<keyword evidence="2" id="KW-1003">Cell membrane</keyword>
<dbReference type="Gene3D" id="1.20.1070.10">
    <property type="entry name" value="Rhodopsin 7-helix transmembrane proteins"/>
    <property type="match status" value="1"/>
</dbReference>
<keyword evidence="3 10" id="KW-0812">Transmembrane</keyword>
<comment type="caution">
    <text evidence="12">The sequence shown here is derived from an EMBL/GenBank/DDBJ whole genome shotgun (WGS) entry which is preliminary data.</text>
</comment>
<evidence type="ECO:0000256" key="1">
    <source>
        <dbReference type="ARBA" id="ARBA00004651"/>
    </source>
</evidence>
<feature type="transmembrane region" description="Helical" evidence="10">
    <location>
        <begin position="200"/>
        <end position="226"/>
    </location>
</feature>
<keyword evidence="7" id="KW-0675">Receptor</keyword>
<evidence type="ECO:0000256" key="10">
    <source>
        <dbReference type="SAM" id="Phobius"/>
    </source>
</evidence>
<evidence type="ECO:0000313" key="13">
    <source>
        <dbReference type="Proteomes" id="UP001159427"/>
    </source>
</evidence>
<reference evidence="12 13" key="1">
    <citation type="submission" date="2022-05" db="EMBL/GenBank/DDBJ databases">
        <authorList>
            <consortium name="Genoscope - CEA"/>
            <person name="William W."/>
        </authorList>
    </citation>
    <scope>NUCLEOTIDE SEQUENCE [LARGE SCALE GENOMIC DNA]</scope>
</reference>
<feature type="transmembrane region" description="Helical" evidence="10">
    <location>
        <begin position="238"/>
        <end position="258"/>
    </location>
</feature>
<dbReference type="Proteomes" id="UP001159427">
    <property type="component" value="Unassembled WGS sequence"/>
</dbReference>
<evidence type="ECO:0000256" key="4">
    <source>
        <dbReference type="ARBA" id="ARBA00022989"/>
    </source>
</evidence>
<feature type="transmembrane region" description="Helical" evidence="10">
    <location>
        <begin position="45"/>
        <end position="68"/>
    </location>
</feature>
<dbReference type="Pfam" id="PF00001">
    <property type="entry name" value="7tm_1"/>
    <property type="match status" value="1"/>
</dbReference>
<evidence type="ECO:0000256" key="6">
    <source>
        <dbReference type="ARBA" id="ARBA00023136"/>
    </source>
</evidence>
<keyword evidence="6 10" id="KW-0472">Membrane</keyword>
<evidence type="ECO:0000256" key="2">
    <source>
        <dbReference type="ARBA" id="ARBA00022475"/>
    </source>
</evidence>
<keyword evidence="13" id="KW-1185">Reference proteome</keyword>
<feature type="transmembrane region" description="Helical" evidence="10">
    <location>
        <begin position="80"/>
        <end position="102"/>
    </location>
</feature>
<feature type="transmembrane region" description="Helical" evidence="10">
    <location>
        <begin position="12"/>
        <end position="33"/>
    </location>
</feature>
<dbReference type="InterPro" id="IPR000276">
    <property type="entry name" value="GPCR_Rhodpsn"/>
</dbReference>
<evidence type="ECO:0000256" key="9">
    <source>
        <dbReference type="ARBA" id="ARBA00023224"/>
    </source>
</evidence>
<evidence type="ECO:0000256" key="3">
    <source>
        <dbReference type="ARBA" id="ARBA00022692"/>
    </source>
</evidence>
<dbReference type="PRINTS" id="PR00237">
    <property type="entry name" value="GPCRRHODOPSN"/>
</dbReference>
<dbReference type="EMBL" id="CALNXI010001538">
    <property type="protein sequence ID" value="CAH3171648.1"/>
    <property type="molecule type" value="Genomic_DNA"/>
</dbReference>
<dbReference type="InterPro" id="IPR017452">
    <property type="entry name" value="GPCR_Rhodpsn_7TM"/>
</dbReference>
<evidence type="ECO:0000313" key="12">
    <source>
        <dbReference type="EMBL" id="CAH3171648.1"/>
    </source>
</evidence>
<feature type="domain" description="G-protein coupled receptors family 1 profile" evidence="11">
    <location>
        <begin position="24"/>
        <end position="256"/>
    </location>
</feature>
<protein>
    <recommendedName>
        <fullName evidence="11">G-protein coupled receptors family 1 profile domain-containing protein</fullName>
    </recommendedName>
</protein>
<evidence type="ECO:0000256" key="7">
    <source>
        <dbReference type="ARBA" id="ARBA00023170"/>
    </source>
</evidence>
<dbReference type="SUPFAM" id="SSF81321">
    <property type="entry name" value="Family A G protein-coupled receptor-like"/>
    <property type="match status" value="1"/>
</dbReference>
<evidence type="ECO:0000256" key="8">
    <source>
        <dbReference type="ARBA" id="ARBA00023180"/>
    </source>
</evidence>
<comment type="subcellular location">
    <subcellularLocation>
        <location evidence="1">Cell membrane</location>
        <topology evidence="1">Multi-pass membrane protein</topology>
    </subcellularLocation>
</comment>
<dbReference type="CDD" id="cd00637">
    <property type="entry name" value="7tm_classA_rhodopsin-like"/>
    <property type="match status" value="1"/>
</dbReference>
<accession>A0ABN8QX90</accession>
<organism evidence="12 13">
    <name type="scientific">Porites evermanni</name>
    <dbReference type="NCBI Taxonomy" id="104178"/>
    <lineage>
        <taxon>Eukaryota</taxon>
        <taxon>Metazoa</taxon>
        <taxon>Cnidaria</taxon>
        <taxon>Anthozoa</taxon>
        <taxon>Hexacorallia</taxon>
        <taxon>Scleractinia</taxon>
        <taxon>Fungiina</taxon>
        <taxon>Poritidae</taxon>
        <taxon>Porites</taxon>
    </lineage>
</organism>
<evidence type="ECO:0000259" key="11">
    <source>
        <dbReference type="PROSITE" id="PS50262"/>
    </source>
</evidence>
<dbReference type="PANTHER" id="PTHR24246:SF27">
    <property type="entry name" value="ADENOSINE RECEPTOR, ISOFORM A"/>
    <property type="match status" value="1"/>
</dbReference>